<name>A0ACB9X3W6_CHAAC</name>
<keyword evidence="2" id="KW-1185">Reference proteome</keyword>
<comment type="caution">
    <text evidence="1">The sequence shown here is derived from an EMBL/GenBank/DDBJ whole genome shotgun (WGS) entry which is preliminary data.</text>
</comment>
<gene>
    <name evidence="1" type="ORF">KUCAC02_029133</name>
</gene>
<proteinExistence type="predicted"/>
<organism evidence="1 2">
    <name type="scientific">Chaenocephalus aceratus</name>
    <name type="common">Blackfin icefish</name>
    <name type="synonym">Chaenichthys aceratus</name>
    <dbReference type="NCBI Taxonomy" id="36190"/>
    <lineage>
        <taxon>Eukaryota</taxon>
        <taxon>Metazoa</taxon>
        <taxon>Chordata</taxon>
        <taxon>Craniata</taxon>
        <taxon>Vertebrata</taxon>
        <taxon>Euteleostomi</taxon>
        <taxon>Actinopterygii</taxon>
        <taxon>Neopterygii</taxon>
        <taxon>Teleostei</taxon>
        <taxon>Neoteleostei</taxon>
        <taxon>Acanthomorphata</taxon>
        <taxon>Eupercaria</taxon>
        <taxon>Perciformes</taxon>
        <taxon>Notothenioidei</taxon>
        <taxon>Channichthyidae</taxon>
        <taxon>Chaenocephalus</taxon>
    </lineage>
</organism>
<dbReference type="Proteomes" id="UP001057452">
    <property type="component" value="Chromosome 9"/>
</dbReference>
<sequence length="161" mass="17126">MAAVTVCRYTGGRLLGGWCPLLCVLLGSLVVVLMPLVREEDQCCAALRGLSLLRCRLGGGSQRPAAVQTTSLTVPFTAMDVLPLRSKPSNEMKLEAKAALQLALEMRKLGKREKAHKLLVHALSMNPDFVDALDGAGDHPGREGCGPGRPSLHQGLGHLPV</sequence>
<protein>
    <submittedName>
        <fullName evidence="1">Uncharacterized protein</fullName>
    </submittedName>
</protein>
<reference evidence="1" key="1">
    <citation type="submission" date="2022-05" db="EMBL/GenBank/DDBJ databases">
        <title>Chromosome-level genome of Chaenocephalus aceratus.</title>
        <authorList>
            <person name="Park H."/>
        </authorList>
    </citation>
    <scope>NUCLEOTIDE SEQUENCE</scope>
    <source>
        <strain evidence="1">KU_202001</strain>
    </source>
</reference>
<evidence type="ECO:0000313" key="1">
    <source>
        <dbReference type="EMBL" id="KAI4821191.1"/>
    </source>
</evidence>
<evidence type="ECO:0000313" key="2">
    <source>
        <dbReference type="Proteomes" id="UP001057452"/>
    </source>
</evidence>
<accession>A0ACB9X3W6</accession>
<dbReference type="EMBL" id="CM043793">
    <property type="protein sequence ID" value="KAI4821191.1"/>
    <property type="molecule type" value="Genomic_DNA"/>
</dbReference>